<comment type="caution">
    <text evidence="1">The sequence shown here is derived from an EMBL/GenBank/DDBJ whole genome shotgun (WGS) entry which is preliminary data.</text>
</comment>
<feature type="non-terminal residue" evidence="1">
    <location>
        <position position="1"/>
    </location>
</feature>
<sequence length="38" mass="4147">LADPERLRSMSASARALAVPEAAKTVARELFSLAYDRL</sequence>
<name>X1TNK7_9ZZZZ</name>
<evidence type="ECO:0000313" key="1">
    <source>
        <dbReference type="EMBL" id="GAI89150.1"/>
    </source>
</evidence>
<accession>X1TNK7</accession>
<dbReference type="AlphaFoldDB" id="X1TNK7"/>
<gene>
    <name evidence="1" type="ORF">S12H4_36108</name>
</gene>
<reference evidence="1" key="1">
    <citation type="journal article" date="2014" name="Front. Microbiol.">
        <title>High frequency of phylogenetically diverse reductive dehalogenase-homologous genes in deep subseafloor sedimentary metagenomes.</title>
        <authorList>
            <person name="Kawai M."/>
            <person name="Futagami T."/>
            <person name="Toyoda A."/>
            <person name="Takaki Y."/>
            <person name="Nishi S."/>
            <person name="Hori S."/>
            <person name="Arai W."/>
            <person name="Tsubouchi T."/>
            <person name="Morono Y."/>
            <person name="Uchiyama I."/>
            <person name="Ito T."/>
            <person name="Fujiyama A."/>
            <person name="Inagaki F."/>
            <person name="Takami H."/>
        </authorList>
    </citation>
    <scope>NUCLEOTIDE SEQUENCE</scope>
    <source>
        <strain evidence="1">Expedition CK06-06</strain>
    </source>
</reference>
<proteinExistence type="predicted"/>
<organism evidence="1">
    <name type="scientific">marine sediment metagenome</name>
    <dbReference type="NCBI Taxonomy" id="412755"/>
    <lineage>
        <taxon>unclassified sequences</taxon>
        <taxon>metagenomes</taxon>
        <taxon>ecological metagenomes</taxon>
    </lineage>
</organism>
<dbReference type="EMBL" id="BARW01021504">
    <property type="protein sequence ID" value="GAI89150.1"/>
    <property type="molecule type" value="Genomic_DNA"/>
</dbReference>
<protein>
    <submittedName>
        <fullName evidence="1">Uncharacterized protein</fullName>
    </submittedName>
</protein>